<organism evidence="12 13">
    <name type="scientific">Butyricicoccus porcorum</name>
    <dbReference type="NCBI Taxonomy" id="1945634"/>
    <lineage>
        <taxon>Bacteria</taxon>
        <taxon>Bacillati</taxon>
        <taxon>Bacillota</taxon>
        <taxon>Clostridia</taxon>
        <taxon>Eubacteriales</taxon>
        <taxon>Butyricicoccaceae</taxon>
        <taxon>Butyricicoccus</taxon>
    </lineage>
</organism>
<evidence type="ECO:0000256" key="8">
    <source>
        <dbReference type="PIRNR" id="PIRNR000077"/>
    </source>
</evidence>
<dbReference type="GO" id="GO:0045454">
    <property type="term" value="P:cell redox homeostasis"/>
    <property type="evidence" value="ECO:0007669"/>
    <property type="project" value="TreeGrafter"/>
</dbReference>
<protein>
    <recommendedName>
        <fullName evidence="2 7">Thioredoxin</fullName>
    </recommendedName>
</protein>
<dbReference type="SUPFAM" id="SSF52833">
    <property type="entry name" value="Thioredoxin-like"/>
    <property type="match status" value="1"/>
</dbReference>
<evidence type="ECO:0000256" key="3">
    <source>
        <dbReference type="ARBA" id="ARBA00022448"/>
    </source>
</evidence>
<evidence type="ECO:0000259" key="11">
    <source>
        <dbReference type="PROSITE" id="PS51352"/>
    </source>
</evidence>
<evidence type="ECO:0000313" key="13">
    <source>
        <dbReference type="Proteomes" id="UP000194903"/>
    </source>
</evidence>
<keyword evidence="13" id="KW-1185">Reference proteome</keyword>
<dbReference type="InterPro" id="IPR036249">
    <property type="entry name" value="Thioredoxin-like_sf"/>
</dbReference>
<dbReference type="EMBL" id="NHOC01000005">
    <property type="protein sequence ID" value="OUM20533.1"/>
    <property type="molecule type" value="Genomic_DNA"/>
</dbReference>
<comment type="caution">
    <text evidence="12">The sequence shown here is derived from an EMBL/GenBank/DDBJ whole genome shotgun (WGS) entry which is preliminary data.</text>
</comment>
<feature type="domain" description="Thioredoxin" evidence="11">
    <location>
        <begin position="1"/>
        <end position="107"/>
    </location>
</feature>
<feature type="site" description="Contributes to redox potential value" evidence="9">
    <location>
        <position position="36"/>
    </location>
</feature>
<dbReference type="GO" id="GO:0015035">
    <property type="term" value="F:protein-disulfide reductase activity"/>
    <property type="evidence" value="ECO:0007669"/>
    <property type="project" value="UniProtKB-UniRule"/>
</dbReference>
<comment type="similarity">
    <text evidence="1 8">Belongs to the thioredoxin family.</text>
</comment>
<accession>A0A252F428</accession>
<evidence type="ECO:0000256" key="7">
    <source>
        <dbReference type="NCBIfam" id="TIGR01068"/>
    </source>
</evidence>
<evidence type="ECO:0000256" key="6">
    <source>
        <dbReference type="ARBA" id="ARBA00023284"/>
    </source>
</evidence>
<dbReference type="FunFam" id="3.40.30.10:FF:000001">
    <property type="entry name" value="Thioredoxin"/>
    <property type="match status" value="1"/>
</dbReference>
<keyword evidence="5 10" id="KW-1015">Disulfide bond</keyword>
<feature type="active site" description="Nucleophile" evidence="9">
    <location>
        <position position="34"/>
    </location>
</feature>
<feature type="site" description="Contributes to redox potential value" evidence="9">
    <location>
        <position position="35"/>
    </location>
</feature>
<dbReference type="InterPro" id="IPR017937">
    <property type="entry name" value="Thioredoxin_CS"/>
</dbReference>
<dbReference type="PROSITE" id="PS51352">
    <property type="entry name" value="THIOREDOXIN_2"/>
    <property type="match status" value="1"/>
</dbReference>
<dbReference type="NCBIfam" id="TIGR01068">
    <property type="entry name" value="thioredoxin"/>
    <property type="match status" value="1"/>
</dbReference>
<evidence type="ECO:0000256" key="10">
    <source>
        <dbReference type="PIRSR" id="PIRSR000077-4"/>
    </source>
</evidence>
<reference evidence="12 13" key="1">
    <citation type="submission" date="2017-05" db="EMBL/GenBank/DDBJ databases">
        <title>Butyricicoccus porcorum sp. nov. a butyrate-producing bacterium from the swine intestinal tract.</title>
        <authorList>
            <person name="Trachsel J."/>
            <person name="Humphrey S."/>
            <person name="Allen H.K."/>
        </authorList>
    </citation>
    <scope>NUCLEOTIDE SEQUENCE [LARGE SCALE GENOMIC DNA]</scope>
    <source>
        <strain evidence="12">BB10</strain>
    </source>
</reference>
<keyword evidence="6 10" id="KW-0676">Redox-active center</keyword>
<dbReference type="PANTHER" id="PTHR45663:SF11">
    <property type="entry name" value="GEO12009P1"/>
    <property type="match status" value="1"/>
</dbReference>
<name>A0A252F428_9FIRM</name>
<evidence type="ECO:0000256" key="5">
    <source>
        <dbReference type="ARBA" id="ARBA00023157"/>
    </source>
</evidence>
<dbReference type="InterPro" id="IPR005746">
    <property type="entry name" value="Thioredoxin"/>
</dbReference>
<dbReference type="InterPro" id="IPR013766">
    <property type="entry name" value="Thioredoxin_domain"/>
</dbReference>
<proteinExistence type="inferred from homology"/>
<evidence type="ECO:0000256" key="4">
    <source>
        <dbReference type="ARBA" id="ARBA00022982"/>
    </source>
</evidence>
<sequence length="107" mass="11876">MAMNQPIAVTTDSFQEQVLRAEKPVLVDFWADWCGPCRKLEPVVEEIAAETDAVRVCKINVDHDPQLASLYHISSIPTVMLFRSGKPAASVTGVHSKEAILRMLDQI</sequence>
<dbReference type="CDD" id="cd02947">
    <property type="entry name" value="TRX_family"/>
    <property type="match status" value="1"/>
</dbReference>
<evidence type="ECO:0000256" key="1">
    <source>
        <dbReference type="ARBA" id="ARBA00008987"/>
    </source>
</evidence>
<evidence type="ECO:0000256" key="9">
    <source>
        <dbReference type="PIRSR" id="PIRSR000077-1"/>
    </source>
</evidence>
<evidence type="ECO:0000313" key="12">
    <source>
        <dbReference type="EMBL" id="OUM20533.1"/>
    </source>
</evidence>
<evidence type="ECO:0000256" key="2">
    <source>
        <dbReference type="ARBA" id="ARBA00020570"/>
    </source>
</evidence>
<keyword evidence="4" id="KW-0249">Electron transport</keyword>
<gene>
    <name evidence="12" type="ORF">CBW42_06795</name>
</gene>
<dbReference type="Pfam" id="PF00085">
    <property type="entry name" value="Thioredoxin"/>
    <property type="match status" value="1"/>
</dbReference>
<feature type="disulfide bond" description="Redox-active" evidence="10">
    <location>
        <begin position="34"/>
        <end position="37"/>
    </location>
</feature>
<dbReference type="PROSITE" id="PS00194">
    <property type="entry name" value="THIOREDOXIN_1"/>
    <property type="match status" value="1"/>
</dbReference>
<feature type="site" description="Deprotonates C-terminal active site Cys" evidence="9">
    <location>
        <position position="28"/>
    </location>
</feature>
<dbReference type="GO" id="GO:0005829">
    <property type="term" value="C:cytosol"/>
    <property type="evidence" value="ECO:0007669"/>
    <property type="project" value="TreeGrafter"/>
</dbReference>
<feature type="active site" description="Nucleophile" evidence="9">
    <location>
        <position position="37"/>
    </location>
</feature>
<keyword evidence="3" id="KW-0813">Transport</keyword>
<dbReference type="PIRSF" id="PIRSF000077">
    <property type="entry name" value="Thioredoxin"/>
    <property type="match status" value="1"/>
</dbReference>
<dbReference type="AlphaFoldDB" id="A0A252F428"/>
<dbReference type="Gene3D" id="3.40.30.10">
    <property type="entry name" value="Glutaredoxin"/>
    <property type="match status" value="1"/>
</dbReference>
<dbReference type="PRINTS" id="PR00421">
    <property type="entry name" value="THIOREDOXIN"/>
</dbReference>
<dbReference type="Proteomes" id="UP000194903">
    <property type="component" value="Unassembled WGS sequence"/>
</dbReference>
<dbReference type="PANTHER" id="PTHR45663">
    <property type="entry name" value="GEO12009P1"/>
    <property type="match status" value="1"/>
</dbReference>